<evidence type="ECO:0000256" key="2">
    <source>
        <dbReference type="ARBA" id="ARBA00010665"/>
    </source>
</evidence>
<dbReference type="EMBL" id="CH474060">
    <property type="protein sequence ID" value="EDL88573.1"/>
    <property type="molecule type" value="Genomic_DNA"/>
</dbReference>
<dbReference type="CDD" id="cd00273">
    <property type="entry name" value="Chemokine_CXC"/>
    <property type="match status" value="1"/>
</dbReference>
<dbReference type="GO" id="GO:0033993">
    <property type="term" value="P:response to lipid"/>
    <property type="evidence" value="ECO:0007669"/>
    <property type="project" value="UniProtKB-ARBA"/>
</dbReference>
<organism evidence="8 9">
    <name type="scientific">Rattus norvegicus</name>
    <name type="common">Rat</name>
    <dbReference type="NCBI Taxonomy" id="10116"/>
    <lineage>
        <taxon>Eukaryota</taxon>
        <taxon>Metazoa</taxon>
        <taxon>Chordata</taxon>
        <taxon>Craniata</taxon>
        <taxon>Vertebrata</taxon>
        <taxon>Euteleostomi</taxon>
        <taxon>Mammalia</taxon>
        <taxon>Eutheria</taxon>
        <taxon>Euarchontoglires</taxon>
        <taxon>Glires</taxon>
        <taxon>Rodentia</taxon>
        <taxon>Myomorpha</taxon>
        <taxon>Muroidea</taxon>
        <taxon>Muridae</taxon>
        <taxon>Murinae</taxon>
        <taxon>Rattus</taxon>
    </lineage>
</organism>
<dbReference type="InterPro" id="IPR001811">
    <property type="entry name" value="Chemokine_IL8-like_dom"/>
</dbReference>
<dbReference type="PRINTS" id="PR00437">
    <property type="entry name" value="SMALLCYTKCXC"/>
</dbReference>
<dbReference type="GO" id="GO:0006955">
    <property type="term" value="P:immune response"/>
    <property type="evidence" value="ECO:0007669"/>
    <property type="project" value="InterPro"/>
</dbReference>
<keyword evidence="4" id="KW-0964">Secreted</keyword>
<dbReference type="RGD" id="402295817">
    <property type="gene designation" value="LOC134481726"/>
</dbReference>
<dbReference type="AGR" id="RGD:402295817"/>
<dbReference type="GeneID" id="134481726"/>
<comment type="similarity">
    <text evidence="2">Belongs to the intercrine alpha (chemokine CxC) family.</text>
</comment>
<keyword evidence="6" id="KW-0732">Signal</keyword>
<keyword evidence="3" id="KW-0202">Cytokine</keyword>
<dbReference type="GO" id="GO:0005615">
    <property type="term" value="C:extracellular space"/>
    <property type="evidence" value="ECO:0007669"/>
    <property type="project" value="UniProtKB-KW"/>
</dbReference>
<dbReference type="PANTHER" id="PTHR12015:SF199">
    <property type="entry name" value="C-X-C MOTIF CHEMOKINE 15"/>
    <property type="match status" value="1"/>
</dbReference>
<evidence type="ECO:0000256" key="1">
    <source>
        <dbReference type="ARBA" id="ARBA00004613"/>
    </source>
</evidence>
<accession>A6KKD7</accession>
<dbReference type="GO" id="GO:0006952">
    <property type="term" value="P:defense response"/>
    <property type="evidence" value="ECO:0007669"/>
    <property type="project" value="InterPro"/>
</dbReference>
<feature type="chain" id="PRO_5039952571" evidence="6">
    <location>
        <begin position="26"/>
        <end position="129"/>
    </location>
</feature>
<dbReference type="PANTHER" id="PTHR12015">
    <property type="entry name" value="SMALL INDUCIBLE CYTOKINE A"/>
    <property type="match status" value="1"/>
</dbReference>
<dbReference type="Gene3D" id="2.40.50.40">
    <property type="match status" value="1"/>
</dbReference>
<dbReference type="AlphaFoldDB" id="A6KKD7"/>
<evidence type="ECO:0000313" key="9">
    <source>
        <dbReference type="Proteomes" id="UP000234681"/>
    </source>
</evidence>
<dbReference type="InterPro" id="IPR036048">
    <property type="entry name" value="Interleukin_8-like_sf"/>
</dbReference>
<gene>
    <name evidence="10" type="primary">LOC134481726</name>
    <name evidence="8" type="synonym">Gm1960</name>
    <name evidence="8" type="ORF">rCG_60515</name>
</gene>
<protein>
    <submittedName>
        <fullName evidence="8">Gene model 1960, (NCBI), isoform CRA_d</fullName>
    </submittedName>
</protein>
<dbReference type="GO" id="GO:0008009">
    <property type="term" value="F:chemokine activity"/>
    <property type="evidence" value="ECO:0007669"/>
    <property type="project" value="InterPro"/>
</dbReference>
<evidence type="ECO:0000259" key="7">
    <source>
        <dbReference type="SMART" id="SM00199"/>
    </source>
</evidence>
<dbReference type="KEGG" id="rno:134481726"/>
<dbReference type="InterPro" id="IPR039809">
    <property type="entry name" value="Chemokine_b/g/d"/>
</dbReference>
<feature type="signal peptide" evidence="6">
    <location>
        <begin position="1"/>
        <end position="25"/>
    </location>
</feature>
<sequence>MAARLWPMFLLAIFNLGIFAPPCDTEELRCQCIQITSESIPCKFIKTIEVIYENIYCNRMEVIAVLRDGNAICLHPNSTCVRTLIDNIPSRPFIPKDYASANNLRGMKFMYSVEFEKLLYLSFMEPQDG</sequence>
<dbReference type="InterPro" id="IPR001089">
    <property type="entry name" value="Chemokine_CXC"/>
</dbReference>
<dbReference type="SMART" id="SM00199">
    <property type="entry name" value="SCY"/>
    <property type="match status" value="1"/>
</dbReference>
<name>A6KKD7_RAT</name>
<evidence type="ECO:0000256" key="5">
    <source>
        <dbReference type="ARBA" id="ARBA00023157"/>
    </source>
</evidence>
<proteinExistence type="inferred from homology"/>
<evidence type="ECO:0000256" key="6">
    <source>
        <dbReference type="SAM" id="SignalP"/>
    </source>
</evidence>
<reference evidence="8 9" key="1">
    <citation type="submission" date="2005-09" db="EMBL/GenBank/DDBJ databases">
        <authorList>
            <person name="Mural R.J."/>
            <person name="Li P.W."/>
            <person name="Adams M.D."/>
            <person name="Amanatides P.G."/>
            <person name="Baden-Tillson H."/>
            <person name="Barnstead M."/>
            <person name="Chin S.H."/>
            <person name="Dew I."/>
            <person name="Evans C.A."/>
            <person name="Ferriera S."/>
            <person name="Flanigan M."/>
            <person name="Fosler C."/>
            <person name="Glodek A."/>
            <person name="Gu Z."/>
            <person name="Holt R.A."/>
            <person name="Jennings D."/>
            <person name="Kraft C.L."/>
            <person name="Lu F."/>
            <person name="Nguyen T."/>
            <person name="Nusskern D.R."/>
            <person name="Pfannkoch C.M."/>
            <person name="Sitter C."/>
            <person name="Sutton G.G."/>
            <person name="Venter J.C."/>
            <person name="Wang Z."/>
            <person name="Woodage T."/>
            <person name="Zheng X.H."/>
            <person name="Zhong F."/>
        </authorList>
    </citation>
    <scope>NUCLEOTIDE SEQUENCE [LARGE SCALE GENOMIC DNA]</scope>
    <source>
        <strain>BN</strain>
        <strain evidence="9">Sprague-Dawley</strain>
    </source>
</reference>
<evidence type="ECO:0000256" key="4">
    <source>
        <dbReference type="ARBA" id="ARBA00022525"/>
    </source>
</evidence>
<dbReference type="Proteomes" id="UP000234681">
    <property type="component" value="Chromosome 14"/>
</dbReference>
<keyword evidence="5" id="KW-1015">Disulfide bond</keyword>
<dbReference type="RefSeq" id="XP_063129819.1">
    <property type="nucleotide sequence ID" value="XM_063273749.1"/>
</dbReference>
<feature type="domain" description="Chemokine interleukin-8-like" evidence="7">
    <location>
        <begin position="27"/>
        <end position="88"/>
    </location>
</feature>
<evidence type="ECO:0000313" key="10">
    <source>
        <dbReference type="RGD" id="402295817"/>
    </source>
</evidence>
<dbReference type="SUPFAM" id="SSF54117">
    <property type="entry name" value="Interleukin 8-like chemokines"/>
    <property type="match status" value="1"/>
</dbReference>
<comment type="subcellular location">
    <subcellularLocation>
        <location evidence="1">Secreted</location>
    </subcellularLocation>
</comment>
<dbReference type="Pfam" id="PF00048">
    <property type="entry name" value="IL8"/>
    <property type="match status" value="1"/>
</dbReference>
<dbReference type="InterPro" id="IPR033899">
    <property type="entry name" value="CXC_Chemokine_domain"/>
</dbReference>
<evidence type="ECO:0000313" key="8">
    <source>
        <dbReference type="EMBL" id="EDL88573.1"/>
    </source>
</evidence>
<evidence type="ECO:0000256" key="3">
    <source>
        <dbReference type="ARBA" id="ARBA00022514"/>
    </source>
</evidence>